<dbReference type="SUPFAM" id="SSF54695">
    <property type="entry name" value="POZ domain"/>
    <property type="match status" value="1"/>
</dbReference>
<comment type="subcellular location">
    <subcellularLocation>
        <location evidence="2">Membrane</location>
    </subcellularLocation>
    <subcellularLocation>
        <location evidence="1">Nucleus</location>
    </subcellularLocation>
</comment>
<organism evidence="13 14">
    <name type="scientific">Meloidogyne floridensis</name>
    <dbReference type="NCBI Taxonomy" id="298350"/>
    <lineage>
        <taxon>Eukaryota</taxon>
        <taxon>Metazoa</taxon>
        <taxon>Ecdysozoa</taxon>
        <taxon>Nematoda</taxon>
        <taxon>Chromadorea</taxon>
        <taxon>Rhabditida</taxon>
        <taxon>Tylenchina</taxon>
        <taxon>Tylenchomorpha</taxon>
        <taxon>Tylenchoidea</taxon>
        <taxon>Meloidogynidae</taxon>
        <taxon>Meloidogyninae</taxon>
        <taxon>Meloidogyne</taxon>
    </lineage>
</organism>
<keyword evidence="9" id="KW-0539">Nucleus</keyword>
<dbReference type="FunFam" id="2.60.210.10:FF:000003">
    <property type="entry name" value="Speckle-type POZ protein-like a"/>
    <property type="match status" value="1"/>
</dbReference>
<dbReference type="WBParaSite" id="scf7180000419557.g3972">
    <property type="protein sequence ID" value="scf7180000419557.g3972"/>
    <property type="gene ID" value="scf7180000419557.g3972"/>
</dbReference>
<comment type="pathway">
    <text evidence="3">Protein modification; protein ubiquitination.</text>
</comment>
<evidence type="ECO:0000256" key="10">
    <source>
        <dbReference type="SAM" id="Phobius"/>
    </source>
</evidence>
<dbReference type="InterPro" id="IPR056423">
    <property type="entry name" value="BACK_BPM_SPOP"/>
</dbReference>
<dbReference type="InterPro" id="IPR013057">
    <property type="entry name" value="AA_transpt_TM"/>
</dbReference>
<feature type="transmembrane region" description="Helical" evidence="10">
    <location>
        <begin position="451"/>
        <end position="468"/>
    </location>
</feature>
<dbReference type="PROSITE" id="PS50144">
    <property type="entry name" value="MATH"/>
    <property type="match status" value="1"/>
</dbReference>
<feature type="transmembrane region" description="Helical" evidence="10">
    <location>
        <begin position="333"/>
        <end position="354"/>
    </location>
</feature>
<feature type="domain" description="BTB" evidence="11">
    <location>
        <begin position="739"/>
        <end position="806"/>
    </location>
</feature>
<evidence type="ECO:0000259" key="12">
    <source>
        <dbReference type="PROSITE" id="PS50144"/>
    </source>
</evidence>
<sequence length="968" mass="107816">MMEMSTTIVEAIYCCLFGSDVALREMAARRLQNLQEWTNQNLFLASFDSGSYSYQNTLPTNNRQPEIQEEDDGEFELQNLASSNPFNKKQQNASDDKLADYGEIGHSTGSKSITSLQAAWNVTNAIQGMFIVGLPFAVKVGGWCAIGALVGVAWICYKTGLALIECLYEEESNGNGRKRIYRSYREVAEAVRPGMGKFVLSAQLTELASTCILYIVLAGDLLQGCFPSVDRQAWMMLTTLPLLGTAFLDDLRVVSNLSLANAVSHLVINAIMVLFCLSQFSSWRFSSLVLIPDFRLFPTIIGVVVFGYTSHIFLPSLEGSMQNRSEFKQMLGFSHVAAAIFKALFGLIGFLTFAEFTQKEISNSLPDQTFKVLVNLCLVTKALLSYPLPYYAIVQLIGENFFNGIDVSPFPVCYGNDKRLREWALSLRVLLILWTLWMALTVPYLVELMGLIGNFTGTVLSFIWPAYFHLQLRGAKLTPAERRFDKMVIAGGIGTCIIGMFYSAIELIHSIQAEKMDVDGAAQDEMVTDGPGYNIVAPNNNCQSGSMGGHNNVVGSSQYQQRSMSPLLGIGIATGSSSASSTMPMDLGGVLPIAENCAGPNDKLKWCLRINPKGLDEESKDYLSLYLLLVQCNKTEVRAKFKFSILNAKREETKAMESQRAYRFVQGKDWGFKKFIRRDFLLDEQNGLLPEDRLTIFCEVSVVADTINVTGQSNMMQFRVPPCRLSEDMSNLFEKSLFADCTLYSGNREFQVHKAVLACRSPVFAAMFEHGMAESLSDRVNIKDIDSEVLGEMLRFMYTGSAPNLERMADELLAAADKYQLERLKVMCEQSLCLSLTNETACETLILADLHSAEHLKTQSTEFINLHANEVMETEGWKVLVKEHPPLLEQVFKALATQQTPPIILNQPPRKHGEDSSFNVLSESIIEPDVCEELLEFCPPTISTGTDESVLTEEEPTPFGMEQKLVFF</sequence>
<dbReference type="Gene3D" id="6.10.250.3030">
    <property type="match status" value="1"/>
</dbReference>
<keyword evidence="5 10" id="KW-0812">Transmembrane</keyword>
<keyword evidence="8 10" id="KW-0472">Membrane</keyword>
<dbReference type="SMART" id="SM00225">
    <property type="entry name" value="BTB"/>
    <property type="match status" value="1"/>
</dbReference>
<keyword evidence="13" id="KW-1185">Reference proteome</keyword>
<evidence type="ECO:0000313" key="13">
    <source>
        <dbReference type="Proteomes" id="UP000887560"/>
    </source>
</evidence>
<dbReference type="Pfam" id="PF22486">
    <property type="entry name" value="MATH_2"/>
    <property type="match status" value="1"/>
</dbReference>
<dbReference type="PROSITE" id="PS50097">
    <property type="entry name" value="BTB"/>
    <property type="match status" value="1"/>
</dbReference>
<dbReference type="Proteomes" id="UP000887560">
    <property type="component" value="Unplaced"/>
</dbReference>
<dbReference type="Pfam" id="PF24570">
    <property type="entry name" value="BACK_BPM_SPOP"/>
    <property type="match status" value="1"/>
</dbReference>
<feature type="transmembrane region" description="Helical" evidence="10">
    <location>
        <begin position="425"/>
        <end position="445"/>
    </location>
</feature>
<dbReference type="SMART" id="SM00061">
    <property type="entry name" value="MATH"/>
    <property type="match status" value="1"/>
</dbReference>
<dbReference type="Pfam" id="PF01490">
    <property type="entry name" value="Aa_trans"/>
    <property type="match status" value="1"/>
</dbReference>
<dbReference type="Pfam" id="PF00651">
    <property type="entry name" value="BTB"/>
    <property type="match status" value="1"/>
</dbReference>
<dbReference type="InterPro" id="IPR002083">
    <property type="entry name" value="MATH/TRAF_dom"/>
</dbReference>
<proteinExistence type="inferred from homology"/>
<evidence type="ECO:0000313" key="14">
    <source>
        <dbReference type="WBParaSite" id="scf7180000419557.g3972"/>
    </source>
</evidence>
<dbReference type="Gene3D" id="2.60.210.10">
    <property type="entry name" value="Apoptosis, Tumor Necrosis Factor Receptor Associated Protein 2, Chain A"/>
    <property type="match status" value="1"/>
</dbReference>
<evidence type="ECO:0000259" key="11">
    <source>
        <dbReference type="PROSITE" id="PS50097"/>
    </source>
</evidence>
<evidence type="ECO:0000256" key="2">
    <source>
        <dbReference type="ARBA" id="ARBA00004370"/>
    </source>
</evidence>
<dbReference type="Gene3D" id="3.30.710.10">
    <property type="entry name" value="Potassium Channel Kv1.1, Chain A"/>
    <property type="match status" value="1"/>
</dbReference>
<evidence type="ECO:0000256" key="7">
    <source>
        <dbReference type="ARBA" id="ARBA00022989"/>
    </source>
</evidence>
<dbReference type="SUPFAM" id="SSF49599">
    <property type="entry name" value="TRAF domain-like"/>
    <property type="match status" value="1"/>
</dbReference>
<dbReference type="InterPro" id="IPR000210">
    <property type="entry name" value="BTB/POZ_dom"/>
</dbReference>
<accession>A0A915NKD9</accession>
<feature type="domain" description="MATH" evidence="12">
    <location>
        <begin position="554"/>
        <end position="700"/>
    </location>
</feature>
<dbReference type="AlphaFoldDB" id="A0A915NKD9"/>
<dbReference type="PANTHER" id="PTHR24413">
    <property type="entry name" value="SPECKLE-TYPE POZ PROTEIN"/>
    <property type="match status" value="1"/>
</dbReference>
<dbReference type="GO" id="GO:0016020">
    <property type="term" value="C:membrane"/>
    <property type="evidence" value="ECO:0007669"/>
    <property type="project" value="UniProtKB-SubCell"/>
</dbReference>
<dbReference type="InterPro" id="IPR011333">
    <property type="entry name" value="SKP1/BTB/POZ_sf"/>
</dbReference>
<evidence type="ECO:0000256" key="4">
    <source>
        <dbReference type="ARBA" id="ARBA00010846"/>
    </source>
</evidence>
<feature type="transmembrane region" description="Helical" evidence="10">
    <location>
        <begin position="262"/>
        <end position="282"/>
    </location>
</feature>
<reference evidence="14" key="1">
    <citation type="submission" date="2022-11" db="UniProtKB">
        <authorList>
            <consortium name="WormBaseParasite"/>
        </authorList>
    </citation>
    <scope>IDENTIFICATION</scope>
</reference>
<feature type="transmembrane region" description="Helical" evidence="10">
    <location>
        <begin position="488"/>
        <end position="505"/>
    </location>
</feature>
<comment type="similarity">
    <text evidence="4">Belongs to the Tdpoz family.</text>
</comment>
<evidence type="ECO:0000256" key="1">
    <source>
        <dbReference type="ARBA" id="ARBA00004123"/>
    </source>
</evidence>
<evidence type="ECO:0000256" key="3">
    <source>
        <dbReference type="ARBA" id="ARBA00004906"/>
    </source>
</evidence>
<keyword evidence="7 10" id="KW-1133">Transmembrane helix</keyword>
<dbReference type="FunFam" id="3.30.710.10:FF:000159">
    <property type="entry name" value="Speckle-type POZ protein B"/>
    <property type="match status" value="1"/>
</dbReference>
<feature type="transmembrane region" description="Helical" evidence="10">
    <location>
        <begin position="294"/>
        <end position="313"/>
    </location>
</feature>
<evidence type="ECO:0000256" key="8">
    <source>
        <dbReference type="ARBA" id="ARBA00023136"/>
    </source>
</evidence>
<evidence type="ECO:0000256" key="5">
    <source>
        <dbReference type="ARBA" id="ARBA00022692"/>
    </source>
</evidence>
<dbReference type="InterPro" id="IPR008974">
    <property type="entry name" value="TRAF-like"/>
</dbReference>
<dbReference type="GO" id="GO:0005634">
    <property type="term" value="C:nucleus"/>
    <property type="evidence" value="ECO:0007669"/>
    <property type="project" value="UniProtKB-SubCell"/>
</dbReference>
<dbReference type="Gene3D" id="6.20.250.50">
    <property type="match status" value="1"/>
</dbReference>
<evidence type="ECO:0000256" key="6">
    <source>
        <dbReference type="ARBA" id="ARBA00022786"/>
    </source>
</evidence>
<dbReference type="GO" id="GO:0030163">
    <property type="term" value="P:protein catabolic process"/>
    <property type="evidence" value="ECO:0007669"/>
    <property type="project" value="UniProtKB-ARBA"/>
</dbReference>
<keyword evidence="6" id="KW-0833">Ubl conjugation pathway</keyword>
<evidence type="ECO:0000256" key="9">
    <source>
        <dbReference type="ARBA" id="ARBA00023242"/>
    </source>
</evidence>
<protein>
    <submittedName>
        <fullName evidence="14">BTB domain-containing protein</fullName>
    </submittedName>
</protein>
<name>A0A915NKD9_9BILA</name>